<dbReference type="InterPro" id="IPR050583">
    <property type="entry name" value="Mycobacterial_A85_antigen"/>
</dbReference>
<dbReference type="RefSeq" id="WP_131450251.1">
    <property type="nucleotide sequence ID" value="NZ_SJZI01000050.1"/>
</dbReference>
<dbReference type="GO" id="GO:0016747">
    <property type="term" value="F:acyltransferase activity, transferring groups other than amino-acyl groups"/>
    <property type="evidence" value="ECO:0007669"/>
    <property type="project" value="TreeGrafter"/>
</dbReference>
<keyword evidence="3" id="KW-1185">Reference proteome</keyword>
<evidence type="ECO:0000313" key="2">
    <source>
        <dbReference type="EMBL" id="TCJ12494.1"/>
    </source>
</evidence>
<feature type="signal peptide" evidence="1">
    <location>
        <begin position="1"/>
        <end position="23"/>
    </location>
</feature>
<dbReference type="Gene3D" id="3.40.50.1820">
    <property type="entry name" value="alpha/beta hydrolase"/>
    <property type="match status" value="1"/>
</dbReference>
<evidence type="ECO:0000313" key="3">
    <source>
        <dbReference type="Proteomes" id="UP000295334"/>
    </source>
</evidence>
<dbReference type="Pfam" id="PF00756">
    <property type="entry name" value="Esterase"/>
    <property type="match status" value="1"/>
</dbReference>
<comment type="caution">
    <text evidence="2">The sequence shown here is derived from an EMBL/GenBank/DDBJ whole genome shotgun (WGS) entry which is preliminary data.</text>
</comment>
<reference evidence="2 3" key="1">
    <citation type="submission" date="2019-03" db="EMBL/GenBank/DDBJ databases">
        <authorList>
            <person name="Kim M.K.M."/>
        </authorList>
    </citation>
    <scope>NUCLEOTIDE SEQUENCE [LARGE SCALE GENOMIC DNA]</scope>
    <source>
        <strain evidence="2 3">17J68-12</strain>
    </source>
</reference>
<keyword evidence="1" id="KW-0732">Signal</keyword>
<organism evidence="2 3">
    <name type="scientific">Flaviaesturariibacter flavus</name>
    <dbReference type="NCBI Taxonomy" id="2502780"/>
    <lineage>
        <taxon>Bacteria</taxon>
        <taxon>Pseudomonadati</taxon>
        <taxon>Bacteroidota</taxon>
        <taxon>Chitinophagia</taxon>
        <taxon>Chitinophagales</taxon>
        <taxon>Chitinophagaceae</taxon>
        <taxon>Flaviaestuariibacter</taxon>
    </lineage>
</organism>
<proteinExistence type="predicted"/>
<dbReference type="SUPFAM" id="SSF53474">
    <property type="entry name" value="alpha/beta-Hydrolases"/>
    <property type="match status" value="1"/>
</dbReference>
<dbReference type="PANTHER" id="PTHR48098">
    <property type="entry name" value="ENTEROCHELIN ESTERASE-RELATED"/>
    <property type="match status" value="1"/>
</dbReference>
<dbReference type="AlphaFoldDB" id="A0A4R1B375"/>
<evidence type="ECO:0000256" key="1">
    <source>
        <dbReference type="SAM" id="SignalP"/>
    </source>
</evidence>
<protein>
    <submittedName>
        <fullName evidence="2">Esterase family protein</fullName>
    </submittedName>
</protein>
<feature type="chain" id="PRO_5020879403" evidence="1">
    <location>
        <begin position="24"/>
        <end position="275"/>
    </location>
</feature>
<sequence>MYSKFKLLLAALVLLGTALTAQAAEVDTLSIPSAAMKRAYKCVVVKPASYKKSKEAFPTVYLLHGLTGNYSNWVQKTRLTEYADRYNIVVVCPDGAYAGWYLDSPEDPTMRFETYVATEIPAFIESKYNVIRERSGRAITGLSMGGHGGLYLGLRHSGFFGAIGSMSGALAIEYIKAPTYGVQKLLGDTTNTARYREYSMFAEIEKPRRDTQAIIIDCGTEDFIVEMSRNAHKRLLELKIPHDYTERPGKHDWTYWNNALQYQLLYFRNYFDRRK</sequence>
<name>A0A4R1B375_9BACT</name>
<accession>A0A4R1B375</accession>
<dbReference type="OrthoDB" id="9803578at2"/>
<dbReference type="InterPro" id="IPR029058">
    <property type="entry name" value="AB_hydrolase_fold"/>
</dbReference>
<dbReference type="Proteomes" id="UP000295334">
    <property type="component" value="Unassembled WGS sequence"/>
</dbReference>
<gene>
    <name evidence="2" type="ORF">EPD60_14560</name>
</gene>
<dbReference type="EMBL" id="SJZI01000050">
    <property type="protein sequence ID" value="TCJ12494.1"/>
    <property type="molecule type" value="Genomic_DNA"/>
</dbReference>
<dbReference type="PANTHER" id="PTHR48098:SF1">
    <property type="entry name" value="DIACYLGLYCEROL ACYLTRANSFERASE_MYCOLYLTRANSFERASE AG85A"/>
    <property type="match status" value="1"/>
</dbReference>
<dbReference type="InterPro" id="IPR000801">
    <property type="entry name" value="Esterase-like"/>
</dbReference>